<name>A0A9P0DLE5_PHACE</name>
<reference evidence="7" key="2">
    <citation type="submission" date="2022-10" db="EMBL/GenBank/DDBJ databases">
        <authorList>
            <consortium name="ENA_rothamsted_submissions"/>
            <consortium name="culmorum"/>
            <person name="King R."/>
        </authorList>
    </citation>
    <scope>NUCLEOTIDE SEQUENCE</scope>
</reference>
<comment type="similarity">
    <text evidence="4">Belongs to the MET18/MMS19 family.</text>
</comment>
<protein>
    <recommendedName>
        <fullName evidence="4">MMS19 nucleotide excision repair protein</fullName>
    </recommendedName>
</protein>
<sequence>MEQFQDIDDEHFSEKCSIVAKDIQRGDLTVLSLIENLGSLLTDTSATKRELGIAVLSEVLNKIPSNCLNAQELSVISSFYAEKLKDLHQVVPPSLKGILTIIEFENFPGQKVAVLLNALFHNVSCQQQQQADRNTIYRIFDLMSRRFSTELISMKLEFVYGVLQSIDGERDPRNLLFLFKWLKTFLGLVSLGHLAEDFFEVLACYFPVDFRAPPSEKGITRDVLADALLPCLTAVPDFGEFCIPLALEKLDSSLKIAKLDSLKLLIEGCRTFDSSLYLEKAPEISSQLQKEIFSNPTSDIKSLCLETMTATINKISSQADACEDISRNIVDTLKANLIPDSRFYQPSEDILYHVALASENSSKCVAKEIVPVLANMYVITSTMDKKLFTLRTLVKITKAYLKYHTSLNTQEIPDIAKVPILCVEAMNSNGISRKIGCDSLTAMVQNLPQEVRLKLYQYLRTGIHSPSENADLKKSELECLKNLASHYPSEVKLNVFEEDSKNSSILNSLTILVNLKEFRDFVIEHFINFLQNVETIPFTLDSMKDLLEREQSNKELIQAFLDKNLLDILIALALREDLTATLPNVSRILKLLIGPLDVSLQNEILERHLKVVYEKSARCHIYLIVLDGLVSALRRDIQVCYEVLELALEISLLSQDGDVQKVAVQLLANLINKRNDDEVFNLYLDEIQNVCLTSIKNDNLNIDPILTMFWITKALVMRNSAKGILWLDYVLKLLDEHNEAVEGLEIIMKDDYESLSSACHCNKLLIYRQKMFVYITNRIAEKYSTNKLFYSKATACLLKHTPSQAINMQYKKISKLILLCLETDEESENLNILLKIIKDTLLNDSALIEDHLEDYLTRILRLTSFKNSMQVRIKAIQCLVHFTSLFPLYKLIPFKSKVLQCLSDCIDDRKRLVRREAVEARSLWFLMDAPI</sequence>
<dbReference type="Proteomes" id="UP001153737">
    <property type="component" value="Chromosome 16"/>
</dbReference>
<evidence type="ECO:0000256" key="1">
    <source>
        <dbReference type="ARBA" id="ARBA00004123"/>
    </source>
</evidence>
<gene>
    <name evidence="7" type="ORF">PHAECO_LOCUS5273</name>
</gene>
<evidence type="ECO:0000313" key="7">
    <source>
        <dbReference type="EMBL" id="CAH1154680.1"/>
    </source>
</evidence>
<dbReference type="OrthoDB" id="342900at2759"/>
<keyword evidence="8" id="KW-1185">Reference proteome</keyword>
<evidence type="ECO:0000259" key="6">
    <source>
        <dbReference type="Pfam" id="PF14500"/>
    </source>
</evidence>
<dbReference type="SUPFAM" id="SSF48371">
    <property type="entry name" value="ARM repeat"/>
    <property type="match status" value="2"/>
</dbReference>
<dbReference type="InterPro" id="IPR029240">
    <property type="entry name" value="MMS19_N"/>
</dbReference>
<feature type="domain" description="MMS19 N-terminal" evidence="6">
    <location>
        <begin position="34"/>
        <end position="293"/>
    </location>
</feature>
<keyword evidence="4" id="KW-0963">Cytoplasm</keyword>
<dbReference type="GO" id="GO:0097361">
    <property type="term" value="C:cytosolic [4Fe-4S] assembly targeting complex"/>
    <property type="evidence" value="ECO:0007669"/>
    <property type="project" value="UniProtKB-UniRule"/>
</dbReference>
<evidence type="ECO:0000259" key="5">
    <source>
        <dbReference type="Pfam" id="PF12460"/>
    </source>
</evidence>
<dbReference type="PANTHER" id="PTHR12891:SF0">
    <property type="entry name" value="MMS19 NUCLEOTIDE EXCISION REPAIR PROTEIN HOMOLOG"/>
    <property type="match status" value="1"/>
</dbReference>
<keyword evidence="2" id="KW-0677">Repeat</keyword>
<dbReference type="InterPro" id="IPR039920">
    <property type="entry name" value="MMS19"/>
</dbReference>
<dbReference type="InterPro" id="IPR016024">
    <property type="entry name" value="ARM-type_fold"/>
</dbReference>
<reference evidence="7" key="1">
    <citation type="submission" date="2022-01" db="EMBL/GenBank/DDBJ databases">
        <authorList>
            <person name="King R."/>
        </authorList>
    </citation>
    <scope>NUCLEOTIDE SEQUENCE</scope>
</reference>
<dbReference type="GO" id="GO:0005819">
    <property type="term" value="C:spindle"/>
    <property type="evidence" value="ECO:0007669"/>
    <property type="project" value="UniProtKB-SubCell"/>
</dbReference>
<keyword evidence="4" id="KW-0234">DNA repair</keyword>
<evidence type="ECO:0000313" key="8">
    <source>
        <dbReference type="Proteomes" id="UP001153737"/>
    </source>
</evidence>
<dbReference type="PANTHER" id="PTHR12891">
    <property type="entry name" value="DNA REPAIR/TRANSCRIPTION PROTEIN MET18/MMS19"/>
    <property type="match status" value="1"/>
</dbReference>
<keyword evidence="3 4" id="KW-0539">Nucleus</keyword>
<dbReference type="AlphaFoldDB" id="A0A9P0DLE5"/>
<dbReference type="GO" id="GO:0006281">
    <property type="term" value="P:DNA repair"/>
    <property type="evidence" value="ECO:0007669"/>
    <property type="project" value="UniProtKB-UniRule"/>
</dbReference>
<dbReference type="InterPro" id="IPR024687">
    <property type="entry name" value="MMS19_C"/>
</dbReference>
<comment type="subcellular location">
    <subcellularLocation>
        <location evidence="4">Cytoplasm</location>
        <location evidence="4">Cytoskeleton</location>
        <location evidence="4">Spindle</location>
    </subcellularLocation>
    <subcellularLocation>
        <location evidence="1 4">Nucleus</location>
    </subcellularLocation>
</comment>
<dbReference type="GO" id="GO:0005634">
    <property type="term" value="C:nucleus"/>
    <property type="evidence" value="ECO:0007669"/>
    <property type="project" value="UniProtKB-SubCell"/>
</dbReference>
<dbReference type="GO" id="GO:0051604">
    <property type="term" value="P:protein maturation"/>
    <property type="evidence" value="ECO:0007669"/>
    <property type="project" value="UniProtKB-UniRule"/>
</dbReference>
<comment type="function">
    <text evidence="4">Key component of the cytosolic iron-sulfur protein assembly (CIA) complex, a multiprotein complex that mediates the incorporation of iron-sulfur cluster into apoproteins specifically involved in DNA metabolism and genomic integrity. In the CIA complex, MMS19 acts as an adapter between early-acting CIA components and a subset of cellular target iron-sulfur proteins.</text>
</comment>
<comment type="subunit">
    <text evidence="4">Component of the CIA complex.</text>
</comment>
<dbReference type="GO" id="GO:0016226">
    <property type="term" value="P:iron-sulfur cluster assembly"/>
    <property type="evidence" value="ECO:0007669"/>
    <property type="project" value="UniProtKB-UniRule"/>
</dbReference>
<feature type="domain" description="MMS19 C-terminal" evidence="5">
    <location>
        <begin position="537"/>
        <end position="881"/>
    </location>
</feature>
<organism evidence="7 8">
    <name type="scientific">Phaedon cochleariae</name>
    <name type="common">Mustard beetle</name>
    <dbReference type="NCBI Taxonomy" id="80249"/>
    <lineage>
        <taxon>Eukaryota</taxon>
        <taxon>Metazoa</taxon>
        <taxon>Ecdysozoa</taxon>
        <taxon>Arthropoda</taxon>
        <taxon>Hexapoda</taxon>
        <taxon>Insecta</taxon>
        <taxon>Pterygota</taxon>
        <taxon>Neoptera</taxon>
        <taxon>Endopterygota</taxon>
        <taxon>Coleoptera</taxon>
        <taxon>Polyphaga</taxon>
        <taxon>Cucujiformia</taxon>
        <taxon>Chrysomeloidea</taxon>
        <taxon>Chrysomelidae</taxon>
        <taxon>Chrysomelinae</taxon>
        <taxon>Chrysomelini</taxon>
        <taxon>Phaedon</taxon>
    </lineage>
</organism>
<dbReference type="Pfam" id="PF12460">
    <property type="entry name" value="MMS19_C"/>
    <property type="match status" value="1"/>
</dbReference>
<accession>A0A9P0DLE5</accession>
<proteinExistence type="inferred from homology"/>
<keyword evidence="4" id="KW-0206">Cytoskeleton</keyword>
<dbReference type="Pfam" id="PF14500">
    <property type="entry name" value="MMS19_N"/>
    <property type="match status" value="1"/>
</dbReference>
<evidence type="ECO:0000256" key="2">
    <source>
        <dbReference type="ARBA" id="ARBA00022737"/>
    </source>
</evidence>
<evidence type="ECO:0000256" key="4">
    <source>
        <dbReference type="RuleBase" id="RU367072"/>
    </source>
</evidence>
<dbReference type="EMBL" id="OU896722">
    <property type="protein sequence ID" value="CAH1154680.1"/>
    <property type="molecule type" value="Genomic_DNA"/>
</dbReference>
<keyword evidence="4" id="KW-0227">DNA damage</keyword>
<evidence type="ECO:0000256" key="3">
    <source>
        <dbReference type="ARBA" id="ARBA00023242"/>
    </source>
</evidence>